<protein>
    <submittedName>
        <fullName evidence="1">DNA-binding protein inhibitor ID-2</fullName>
    </submittedName>
</protein>
<organism evidence="1 2">
    <name type="scientific">Platysternon megacephalum</name>
    <name type="common">big-headed turtle</name>
    <dbReference type="NCBI Taxonomy" id="55544"/>
    <lineage>
        <taxon>Eukaryota</taxon>
        <taxon>Metazoa</taxon>
        <taxon>Chordata</taxon>
        <taxon>Craniata</taxon>
        <taxon>Vertebrata</taxon>
        <taxon>Euteleostomi</taxon>
        <taxon>Archelosauria</taxon>
        <taxon>Testudinata</taxon>
        <taxon>Testudines</taxon>
        <taxon>Cryptodira</taxon>
        <taxon>Durocryptodira</taxon>
        <taxon>Testudinoidea</taxon>
        <taxon>Platysternidae</taxon>
        <taxon>Platysternon</taxon>
    </lineage>
</organism>
<dbReference type="Proteomes" id="UP000297703">
    <property type="component" value="Unassembled WGS sequence"/>
</dbReference>
<name>A0A4D9EST9_9SAUR</name>
<gene>
    <name evidence="1" type="ORF">DR999_PMT02061</name>
</gene>
<comment type="caution">
    <text evidence="1">The sequence shown here is derived from an EMBL/GenBank/DDBJ whole genome shotgun (WGS) entry which is preliminary data.</text>
</comment>
<reference evidence="1 2" key="1">
    <citation type="submission" date="2019-04" db="EMBL/GenBank/DDBJ databases">
        <title>Draft genome of the big-headed turtle Platysternon megacephalum.</title>
        <authorList>
            <person name="Gong S."/>
        </authorList>
    </citation>
    <scope>NUCLEOTIDE SEQUENCE [LARGE SCALE GENOMIC DNA]</scope>
    <source>
        <strain evidence="1">DO16091913</strain>
        <tissue evidence="1">Muscle</tissue>
    </source>
</reference>
<dbReference type="EMBL" id="QXTE01000010">
    <property type="protein sequence ID" value="TFK14441.1"/>
    <property type="molecule type" value="Genomic_DNA"/>
</dbReference>
<evidence type="ECO:0000313" key="1">
    <source>
        <dbReference type="EMBL" id="TFK14441.1"/>
    </source>
</evidence>
<dbReference type="AlphaFoldDB" id="A0A4D9EST9"/>
<accession>A0A4D9EST9</accession>
<proteinExistence type="predicted"/>
<sequence length="99" mass="11557">MYRSSFLNTCFSQLNVTFTEHIFFYILNEKANNVKSSEFQNCSWPSTVIKLLQYPIAEILLQCPTRSLHITKHCTESYLKRAENPQASRFSASKRKLMS</sequence>
<evidence type="ECO:0000313" key="2">
    <source>
        <dbReference type="Proteomes" id="UP000297703"/>
    </source>
</evidence>
<keyword evidence="2" id="KW-1185">Reference proteome</keyword>
<reference evidence="1 2" key="2">
    <citation type="submission" date="2019-04" db="EMBL/GenBank/DDBJ databases">
        <title>The genome sequence of big-headed turtle.</title>
        <authorList>
            <person name="Gong S."/>
        </authorList>
    </citation>
    <scope>NUCLEOTIDE SEQUENCE [LARGE SCALE GENOMIC DNA]</scope>
    <source>
        <strain evidence="1">DO16091913</strain>
        <tissue evidence="1">Muscle</tissue>
    </source>
</reference>